<accession>A0A1E8PSF2</accession>
<name>A0A1E8PSF2_9BURK</name>
<keyword evidence="1" id="KW-0472">Membrane</keyword>
<comment type="caution">
    <text evidence="2">The sequence shown here is derived from an EMBL/GenBank/DDBJ whole genome shotgun (WGS) entry which is preliminary data.</text>
</comment>
<protein>
    <submittedName>
        <fullName evidence="2">Uncharacterized protein</fullName>
    </submittedName>
</protein>
<keyword evidence="1" id="KW-0812">Transmembrane</keyword>
<feature type="transmembrane region" description="Helical" evidence="1">
    <location>
        <begin position="15"/>
        <end position="34"/>
    </location>
</feature>
<keyword evidence="1" id="KW-1133">Transmembrane helix</keyword>
<evidence type="ECO:0000256" key="1">
    <source>
        <dbReference type="SAM" id="Phobius"/>
    </source>
</evidence>
<evidence type="ECO:0000313" key="2">
    <source>
        <dbReference type="EMBL" id="OFJ48614.1"/>
    </source>
</evidence>
<dbReference type="Proteomes" id="UP000092634">
    <property type="component" value="Unassembled WGS sequence"/>
</dbReference>
<dbReference type="AlphaFoldDB" id="A0A1E8PSF2"/>
<organism evidence="2 3">
    <name type="scientific">Janthinobacterium lividum</name>
    <dbReference type="NCBI Taxonomy" id="29581"/>
    <lineage>
        <taxon>Bacteria</taxon>
        <taxon>Pseudomonadati</taxon>
        <taxon>Pseudomonadota</taxon>
        <taxon>Betaproteobacteria</taxon>
        <taxon>Burkholderiales</taxon>
        <taxon>Oxalobacteraceae</taxon>
        <taxon>Janthinobacterium</taxon>
    </lineage>
</organism>
<sequence length="71" mass="8344">MPCQFICMLADDTLFGFRIFLILGAITLRWRYVVQRVRCWKVKERWRMFGIGRHGLKVAGLVVHLQLPEPG</sequence>
<dbReference type="EMBL" id="MAQB02000001">
    <property type="protein sequence ID" value="OFJ48614.1"/>
    <property type="molecule type" value="Genomic_DNA"/>
</dbReference>
<proteinExistence type="predicted"/>
<gene>
    <name evidence="2" type="ORF">BA896_006465</name>
</gene>
<reference evidence="2 3" key="1">
    <citation type="submission" date="2016-10" db="EMBL/GenBank/DDBJ databases">
        <title>Updated version of Genome Assembly of Janthinobacterium lividum ERGS5:01.</title>
        <authorList>
            <person name="Kumar R."/>
            <person name="Acharya V."/>
            <person name="Singh D."/>
        </authorList>
    </citation>
    <scope>NUCLEOTIDE SEQUENCE [LARGE SCALE GENOMIC DNA]</scope>
    <source>
        <strain evidence="2 3">ERGS5:01</strain>
    </source>
</reference>
<evidence type="ECO:0000313" key="3">
    <source>
        <dbReference type="Proteomes" id="UP000092634"/>
    </source>
</evidence>